<evidence type="ECO:0000259" key="6">
    <source>
        <dbReference type="Pfam" id="PF00155"/>
    </source>
</evidence>
<proteinExistence type="inferred from homology"/>
<dbReference type="STRING" id="469383.Cwoe_5598"/>
<keyword evidence="4 7" id="KW-0808">Transferase</keyword>
<dbReference type="CDD" id="cd00609">
    <property type="entry name" value="AAT_like"/>
    <property type="match status" value="1"/>
</dbReference>
<protein>
    <submittedName>
        <fullName evidence="7">Aminotransferase class I and II</fullName>
    </submittedName>
</protein>
<dbReference type="AlphaFoldDB" id="D3F0R8"/>
<dbReference type="GO" id="GO:0008483">
    <property type="term" value="F:transaminase activity"/>
    <property type="evidence" value="ECO:0007669"/>
    <property type="project" value="UniProtKB-KW"/>
</dbReference>
<dbReference type="SUPFAM" id="SSF53383">
    <property type="entry name" value="PLP-dependent transferases"/>
    <property type="match status" value="1"/>
</dbReference>
<feature type="domain" description="Aminotransferase class I/classII large" evidence="6">
    <location>
        <begin position="37"/>
        <end position="320"/>
    </location>
</feature>
<gene>
    <name evidence="7" type="ordered locus">Cwoe_5598</name>
</gene>
<dbReference type="EMBL" id="CP001854">
    <property type="protein sequence ID" value="ADB54002.1"/>
    <property type="molecule type" value="Genomic_DNA"/>
</dbReference>
<dbReference type="InterPro" id="IPR050596">
    <property type="entry name" value="AspAT/PAT-like"/>
</dbReference>
<reference evidence="8" key="2">
    <citation type="submission" date="2010-01" db="EMBL/GenBank/DDBJ databases">
        <title>The complete genome of Conexibacter woesei DSM 14684.</title>
        <authorList>
            <consortium name="US DOE Joint Genome Institute (JGI-PGF)"/>
            <person name="Lucas S."/>
            <person name="Copeland A."/>
            <person name="Lapidus A."/>
            <person name="Glavina del Rio T."/>
            <person name="Dalin E."/>
            <person name="Tice H."/>
            <person name="Bruce D."/>
            <person name="Goodwin L."/>
            <person name="Pitluck S."/>
            <person name="Kyrpides N."/>
            <person name="Mavromatis K."/>
            <person name="Ivanova N."/>
            <person name="Mikhailova N."/>
            <person name="Chertkov O."/>
            <person name="Brettin T."/>
            <person name="Detter J.C."/>
            <person name="Han C."/>
            <person name="Larimer F."/>
            <person name="Land M."/>
            <person name="Hauser L."/>
            <person name="Markowitz V."/>
            <person name="Cheng J.-F."/>
            <person name="Hugenholtz P."/>
            <person name="Woyke T."/>
            <person name="Wu D."/>
            <person name="Pukall R."/>
            <person name="Steenblock K."/>
            <person name="Schneider S."/>
            <person name="Klenk H.-P."/>
            <person name="Eisen J.A."/>
        </authorList>
    </citation>
    <scope>NUCLEOTIDE SEQUENCE [LARGE SCALE GENOMIC DNA]</scope>
    <source>
        <strain evidence="8">DSM 14684 / CIP 108061 / JCM 11494 / NBRC 100937 / ID131577</strain>
    </source>
</reference>
<dbReference type="PANTHER" id="PTHR46383:SF2">
    <property type="entry name" value="AMINOTRANSFERASE"/>
    <property type="match status" value="1"/>
</dbReference>
<dbReference type="Gene3D" id="3.40.640.10">
    <property type="entry name" value="Type I PLP-dependent aspartate aminotransferase-like (Major domain)"/>
    <property type="match status" value="1"/>
</dbReference>
<sequence length="385" mass="41620">MLASRVQRLTPHGIDRAFAAARADPEVLELHHFETDLAPPEAALRVTRERLAGREANSYLPTRGTAELRDAIAAHLQRRLGVAYDPEHEIVVTAGGLEGVFDVLLTTVDEQAEVIVPDPTFTGLLNRVRLAGGVPRHLPFVVADGEWRLDVERLEEAITARTRAVLIANPSMPTGAVLNDEEWSAIARVCREHDLWLIYDAAMEAIVYDGRPRLHPLNYEGMRERTFVVGSLSKEFRMVGWRIGWIAGPEESMESLHRVVANVGSGAPAIAQAAGAAVLSQNDEADLQRALVEWTARRDAIAAQLAEFGVVPAAGGWSCALDVSQFGLDAGEAVKLLMGRSKIAATSLKLSGETYGATLVRFAFGCEPVDRLSRVGSGVRAALAG</sequence>
<dbReference type="OrthoDB" id="9763453at2"/>
<dbReference type="InterPro" id="IPR015422">
    <property type="entry name" value="PyrdxlP-dep_Trfase_small"/>
</dbReference>
<comment type="cofactor">
    <cofactor evidence="1">
        <name>pyridoxal 5'-phosphate</name>
        <dbReference type="ChEBI" id="CHEBI:597326"/>
    </cofactor>
</comment>
<dbReference type="InterPro" id="IPR015424">
    <property type="entry name" value="PyrdxlP-dep_Trfase"/>
</dbReference>
<dbReference type="Pfam" id="PF00155">
    <property type="entry name" value="Aminotran_1_2"/>
    <property type="match status" value="1"/>
</dbReference>
<evidence type="ECO:0000313" key="8">
    <source>
        <dbReference type="Proteomes" id="UP000008229"/>
    </source>
</evidence>
<dbReference type="HOGENOM" id="CLU_017584_4_0_11"/>
<dbReference type="InterPro" id="IPR004839">
    <property type="entry name" value="Aminotransferase_I/II_large"/>
</dbReference>
<keyword evidence="8" id="KW-1185">Reference proteome</keyword>
<evidence type="ECO:0000256" key="5">
    <source>
        <dbReference type="ARBA" id="ARBA00022898"/>
    </source>
</evidence>
<dbReference type="GO" id="GO:0006520">
    <property type="term" value="P:amino acid metabolic process"/>
    <property type="evidence" value="ECO:0007669"/>
    <property type="project" value="InterPro"/>
</dbReference>
<keyword evidence="3 7" id="KW-0032">Aminotransferase</keyword>
<accession>D3F0R8</accession>
<comment type="similarity">
    <text evidence="2">Belongs to the class-I pyridoxal-phosphate-dependent aminotransferase family.</text>
</comment>
<reference evidence="7 8" key="1">
    <citation type="journal article" date="2010" name="Stand. Genomic Sci.">
        <title>Complete genome sequence of Conexibacter woesei type strain (ID131577).</title>
        <authorList>
            <person name="Pukall R."/>
            <person name="Lapidus A."/>
            <person name="Glavina Del Rio T."/>
            <person name="Copeland A."/>
            <person name="Tice H."/>
            <person name="Cheng J.-F."/>
            <person name="Lucas S."/>
            <person name="Chen F."/>
            <person name="Nolan M."/>
            <person name="Bruce D."/>
            <person name="Goodwin L."/>
            <person name="Pitluck S."/>
            <person name="Mavromatis K."/>
            <person name="Ivanova N."/>
            <person name="Ovchinnikova G."/>
            <person name="Pati A."/>
            <person name="Chen A."/>
            <person name="Palaniappan K."/>
            <person name="Land M."/>
            <person name="Hauser L."/>
            <person name="Chang Y.-J."/>
            <person name="Jeffries C.D."/>
            <person name="Chain P."/>
            <person name="Meincke L."/>
            <person name="Sims D."/>
            <person name="Brettin T."/>
            <person name="Detter J.C."/>
            <person name="Rohde M."/>
            <person name="Goeker M."/>
            <person name="Bristow J."/>
            <person name="Eisen J.A."/>
            <person name="Markowitz V."/>
            <person name="Kyrpides N.C."/>
            <person name="Klenk H.-P."/>
            <person name="Hugenholtz P."/>
        </authorList>
    </citation>
    <scope>NUCLEOTIDE SEQUENCE [LARGE SCALE GENOMIC DNA]</scope>
    <source>
        <strain evidence="8">DSM 14684 / CIP 108061 / JCM 11494 / NBRC 100937 / ID131577</strain>
    </source>
</reference>
<organism evidence="7 8">
    <name type="scientific">Conexibacter woesei (strain DSM 14684 / CCUG 47730 / CIP 108061 / JCM 11494 / NBRC 100937 / ID131577)</name>
    <dbReference type="NCBI Taxonomy" id="469383"/>
    <lineage>
        <taxon>Bacteria</taxon>
        <taxon>Bacillati</taxon>
        <taxon>Actinomycetota</taxon>
        <taxon>Thermoleophilia</taxon>
        <taxon>Solirubrobacterales</taxon>
        <taxon>Conexibacteraceae</taxon>
        <taxon>Conexibacter</taxon>
    </lineage>
</organism>
<dbReference type="RefSeq" id="WP_012937053.1">
    <property type="nucleotide sequence ID" value="NC_013739.1"/>
</dbReference>
<evidence type="ECO:0000313" key="7">
    <source>
        <dbReference type="EMBL" id="ADB54002.1"/>
    </source>
</evidence>
<evidence type="ECO:0000256" key="3">
    <source>
        <dbReference type="ARBA" id="ARBA00022576"/>
    </source>
</evidence>
<dbReference type="GO" id="GO:0030170">
    <property type="term" value="F:pyridoxal phosphate binding"/>
    <property type="evidence" value="ECO:0007669"/>
    <property type="project" value="InterPro"/>
</dbReference>
<name>D3F0R8_CONWI</name>
<evidence type="ECO:0000256" key="2">
    <source>
        <dbReference type="ARBA" id="ARBA00007441"/>
    </source>
</evidence>
<dbReference type="InterPro" id="IPR015421">
    <property type="entry name" value="PyrdxlP-dep_Trfase_major"/>
</dbReference>
<evidence type="ECO:0000256" key="4">
    <source>
        <dbReference type="ARBA" id="ARBA00022679"/>
    </source>
</evidence>
<keyword evidence="5" id="KW-0663">Pyridoxal phosphate</keyword>
<evidence type="ECO:0000256" key="1">
    <source>
        <dbReference type="ARBA" id="ARBA00001933"/>
    </source>
</evidence>
<dbReference type="Proteomes" id="UP000008229">
    <property type="component" value="Chromosome"/>
</dbReference>
<dbReference type="PANTHER" id="PTHR46383">
    <property type="entry name" value="ASPARTATE AMINOTRANSFERASE"/>
    <property type="match status" value="1"/>
</dbReference>
<dbReference type="KEGG" id="cwo:Cwoe_5598"/>
<dbReference type="Gene3D" id="3.90.1150.10">
    <property type="entry name" value="Aspartate Aminotransferase, domain 1"/>
    <property type="match status" value="1"/>
</dbReference>
<dbReference type="eggNOG" id="COG0436">
    <property type="taxonomic scope" value="Bacteria"/>
</dbReference>